<protein>
    <submittedName>
        <fullName evidence="1">Uncharacterized protein</fullName>
    </submittedName>
</protein>
<proteinExistence type="predicted"/>
<name>S5M8Q5_9CAUD</name>
<gene>
    <name evidence="1" type="ORF">JL_10</name>
</gene>
<dbReference type="EMBL" id="KC595512">
    <property type="protein sequence ID" value="AGR46893.1"/>
    <property type="molecule type" value="Genomic_DNA"/>
</dbReference>
<reference evidence="1 2" key="1">
    <citation type="journal article" date="2014" name="Genome Announc.">
        <title>Genome Sequences of Three Novel Bacillus cereus Bacteriophages.</title>
        <authorList>
            <person name="Grose J.H."/>
            <person name="Jensen J.D."/>
            <person name="Merrill B.D."/>
            <person name="Fisher J.N."/>
            <person name="Burnett S.H."/>
            <person name="Breakwell D.P."/>
        </authorList>
    </citation>
    <scope>NUCLEOTIDE SEQUENCE [LARGE SCALE GENOMIC DNA]</scope>
</reference>
<keyword evidence="2" id="KW-1185">Reference proteome</keyword>
<dbReference type="Proteomes" id="UP000015092">
    <property type="component" value="Segment"/>
</dbReference>
<dbReference type="KEGG" id="vg:26642128"/>
<organism evidence="1 2">
    <name type="scientific">Bacillus phage JL</name>
    <dbReference type="NCBI Taxonomy" id="1296655"/>
    <lineage>
        <taxon>Viruses</taxon>
        <taxon>Duplodnaviria</taxon>
        <taxon>Heunggongvirae</taxon>
        <taxon>Uroviricota</taxon>
        <taxon>Caudoviricetes</taxon>
        <taxon>Herelleviridae</taxon>
        <taxon>Spounavirinae</taxon>
        <taxon>Siminovitchvirus</taxon>
        <taxon>Siminovitchvirus JL</taxon>
    </lineage>
</organism>
<evidence type="ECO:0000313" key="2">
    <source>
        <dbReference type="Proteomes" id="UP000015092"/>
    </source>
</evidence>
<accession>S5M8Q5</accession>
<sequence length="125" mass="14545">MSTEAGQPTKRISRIKGEINMGTRLTSITVNVERTIKVGKICRINTSYGYLGLDSGEVEIMKIVPTSELPKYIDLYAWEQFQDDPSDVQNWQWVAFQYTDPKQRESEDHYEYFPVDEFADHMSQL</sequence>
<dbReference type="OrthoDB" id="32273at10239"/>
<dbReference type="RefSeq" id="YP_009215790.1">
    <property type="nucleotide sequence ID" value="NC_028982.1"/>
</dbReference>
<evidence type="ECO:0000313" key="1">
    <source>
        <dbReference type="EMBL" id="AGR46893.1"/>
    </source>
</evidence>
<dbReference type="GeneID" id="26642128"/>